<keyword evidence="1" id="KW-0472">Membrane</keyword>
<protein>
    <submittedName>
        <fullName evidence="2">Uncharacterized protein</fullName>
    </submittedName>
</protein>
<feature type="transmembrane region" description="Helical" evidence="1">
    <location>
        <begin position="12"/>
        <end position="29"/>
    </location>
</feature>
<name>A0A518ID79_9PLAN</name>
<keyword evidence="3" id="KW-1185">Reference proteome</keyword>
<dbReference type="Proteomes" id="UP000318313">
    <property type="component" value="Chromosome"/>
</dbReference>
<evidence type="ECO:0000313" key="3">
    <source>
        <dbReference type="Proteomes" id="UP000318313"/>
    </source>
</evidence>
<evidence type="ECO:0000313" key="2">
    <source>
        <dbReference type="EMBL" id="QDV51009.1"/>
    </source>
</evidence>
<reference evidence="2 3" key="1">
    <citation type="submission" date="2019-03" db="EMBL/GenBank/DDBJ databases">
        <title>Deep-cultivation of Planctomycetes and their phenomic and genomic characterization uncovers novel biology.</title>
        <authorList>
            <person name="Wiegand S."/>
            <person name="Jogler M."/>
            <person name="Boedeker C."/>
            <person name="Pinto D."/>
            <person name="Vollmers J."/>
            <person name="Rivas-Marin E."/>
            <person name="Kohn T."/>
            <person name="Peeters S.H."/>
            <person name="Heuer A."/>
            <person name="Rast P."/>
            <person name="Oberbeckmann S."/>
            <person name="Bunk B."/>
            <person name="Jeske O."/>
            <person name="Meyerdierks A."/>
            <person name="Storesund J.E."/>
            <person name="Kallscheuer N."/>
            <person name="Luecker S."/>
            <person name="Lage O.M."/>
            <person name="Pohl T."/>
            <person name="Merkel B.J."/>
            <person name="Hornburger P."/>
            <person name="Mueller R.-W."/>
            <person name="Bruemmer F."/>
            <person name="Labrenz M."/>
            <person name="Spormann A.M."/>
            <person name="Op den Camp H."/>
            <person name="Overmann J."/>
            <person name="Amann R."/>
            <person name="Jetten M.S.M."/>
            <person name="Mascher T."/>
            <person name="Medema M.H."/>
            <person name="Devos D.P."/>
            <person name="Kaster A.-K."/>
            <person name="Ovreas L."/>
            <person name="Rohde M."/>
            <person name="Galperin M.Y."/>
            <person name="Jogler C."/>
        </authorList>
    </citation>
    <scope>NUCLEOTIDE SEQUENCE [LARGE SCALE GENOMIC DNA]</scope>
    <source>
        <strain evidence="2 3">Enr17</strain>
    </source>
</reference>
<feature type="transmembrane region" description="Helical" evidence="1">
    <location>
        <begin position="49"/>
        <end position="70"/>
    </location>
</feature>
<organism evidence="2 3">
    <name type="scientific">Gimesia fumaroli</name>
    <dbReference type="NCBI Taxonomy" id="2527976"/>
    <lineage>
        <taxon>Bacteria</taxon>
        <taxon>Pseudomonadati</taxon>
        <taxon>Planctomycetota</taxon>
        <taxon>Planctomycetia</taxon>
        <taxon>Planctomycetales</taxon>
        <taxon>Planctomycetaceae</taxon>
        <taxon>Gimesia</taxon>
    </lineage>
</organism>
<dbReference type="EMBL" id="CP037452">
    <property type="protein sequence ID" value="QDV51009.1"/>
    <property type="molecule type" value="Genomic_DNA"/>
</dbReference>
<accession>A0A518ID79</accession>
<gene>
    <name evidence="2" type="ORF">Enr17x_30610</name>
</gene>
<dbReference type="KEGG" id="gfm:Enr17x_30610"/>
<dbReference type="OrthoDB" id="1494181at2"/>
<dbReference type="RefSeq" id="WP_145309918.1">
    <property type="nucleotide sequence ID" value="NZ_CP037452.1"/>
</dbReference>
<sequence>MKKFSRQHHAQIIAVLILIILILLFFNLIKHELIRPDWLAVNKDSISAAYDIFSIVVLLIVSIFSYYRFFRGRTFAMRAQPKITATVHDTSDNYYIHAITVEIENVGPLPIWNPSPVTVAKIHGPNEIEREKVIDQWSRPPFSSDRATNYVIIETGETISFFAHQKIPKEAWAVTYSTSIRAESKDIWATNMTVSNIPLKTVSD</sequence>
<keyword evidence="1" id="KW-1133">Transmembrane helix</keyword>
<evidence type="ECO:0000256" key="1">
    <source>
        <dbReference type="SAM" id="Phobius"/>
    </source>
</evidence>
<proteinExistence type="predicted"/>
<dbReference type="AlphaFoldDB" id="A0A518ID79"/>
<keyword evidence="1" id="KW-0812">Transmembrane</keyword>